<keyword evidence="2" id="KW-1185">Reference proteome</keyword>
<feature type="non-terminal residue" evidence="1">
    <location>
        <position position="232"/>
    </location>
</feature>
<dbReference type="RefSeq" id="WP_135649194.1">
    <property type="nucleotide sequence ID" value="NZ_RQGF01000024.1"/>
</dbReference>
<name>A0A4R9K9B4_9LEPT</name>
<comment type="caution">
    <text evidence="1">The sequence shown here is derived from an EMBL/GenBank/DDBJ whole genome shotgun (WGS) entry which is preliminary data.</text>
</comment>
<evidence type="ECO:0000313" key="1">
    <source>
        <dbReference type="EMBL" id="TGL62020.1"/>
    </source>
</evidence>
<proteinExistence type="predicted"/>
<dbReference type="Proteomes" id="UP000297762">
    <property type="component" value="Unassembled WGS sequence"/>
</dbReference>
<dbReference type="EMBL" id="RQGF01000024">
    <property type="protein sequence ID" value="TGL62020.1"/>
    <property type="molecule type" value="Genomic_DNA"/>
</dbReference>
<dbReference type="OrthoDB" id="345459at2"/>
<dbReference type="AlphaFoldDB" id="A0A4R9K9B4"/>
<accession>A0A4R9K9B4</accession>
<reference evidence="1" key="1">
    <citation type="journal article" date="2019" name="PLoS Negl. Trop. Dis.">
        <title>Revisiting the worldwide diversity of Leptospira species in the environment.</title>
        <authorList>
            <person name="Vincent A.T."/>
            <person name="Schiettekatte O."/>
            <person name="Bourhy P."/>
            <person name="Veyrier F.J."/>
            <person name="Picardeau M."/>
        </authorList>
    </citation>
    <scope>NUCLEOTIDE SEQUENCE [LARGE SCALE GENOMIC DNA]</scope>
    <source>
        <strain evidence="1">201702455</strain>
    </source>
</reference>
<sequence>ELARAELTNSQAAYDSTVKMQVLIQNPGLLGKIGELKSDGDNKADSGLRYEIEQANEELDRQREVLRQQEEAMYRLTYERENALRTQSFYNQSLNQILAFEDIKEKKASLESILDGNGSLNDKIDSLLSGNTLVTLYGNTVAVQLQKELTEMKSKLSNLDTPVVSASTTFDSQVQLMNTAAQNFPADTLSAKKSELTQYLNQLKGIRGSLGSVSSYDTTYLGLDRVDQGITY</sequence>
<organism evidence="1 2">
    <name type="scientific">Leptospira sarikeiensis</name>
    <dbReference type="NCBI Taxonomy" id="2484943"/>
    <lineage>
        <taxon>Bacteria</taxon>
        <taxon>Pseudomonadati</taxon>
        <taxon>Spirochaetota</taxon>
        <taxon>Spirochaetia</taxon>
        <taxon>Leptospirales</taxon>
        <taxon>Leptospiraceae</taxon>
        <taxon>Leptospira</taxon>
    </lineage>
</organism>
<feature type="non-terminal residue" evidence="1">
    <location>
        <position position="1"/>
    </location>
</feature>
<evidence type="ECO:0000313" key="2">
    <source>
        <dbReference type="Proteomes" id="UP000297762"/>
    </source>
</evidence>
<protein>
    <submittedName>
        <fullName evidence="1">Uncharacterized protein</fullName>
    </submittedName>
</protein>
<gene>
    <name evidence="1" type="ORF">EHQ64_09200</name>
</gene>